<reference evidence="4" key="1">
    <citation type="submission" date="2017-09" db="EMBL/GenBank/DDBJ databases">
        <title>Depth-based differentiation of microbial function through sediment-hosted aquifers and enrichment of novel symbionts in the deep terrestrial subsurface.</title>
        <authorList>
            <person name="Probst A.J."/>
            <person name="Ladd B."/>
            <person name="Jarett J.K."/>
            <person name="Geller-Mcgrath D.E."/>
            <person name="Sieber C.M.K."/>
            <person name="Emerson J.B."/>
            <person name="Anantharaman K."/>
            <person name="Thomas B.C."/>
            <person name="Malmstrom R."/>
            <person name="Stieglmeier M."/>
            <person name="Klingl A."/>
            <person name="Woyke T."/>
            <person name="Ryan C.M."/>
            <person name="Banfield J.F."/>
        </authorList>
    </citation>
    <scope>NUCLEOTIDE SEQUENCE [LARGE SCALE GENOMIC DNA]</scope>
</reference>
<keyword evidence="1" id="KW-0812">Transmembrane</keyword>
<feature type="domain" description="Sulfatase N-terminal" evidence="2">
    <location>
        <begin position="179"/>
        <end position="468"/>
    </location>
</feature>
<organism evidence="3 4">
    <name type="scientific">Candidatus Ryanbacteria bacterium CG10_big_fil_rev_8_21_14_0_10_43_42</name>
    <dbReference type="NCBI Taxonomy" id="1974864"/>
    <lineage>
        <taxon>Bacteria</taxon>
        <taxon>Candidatus Ryaniibacteriota</taxon>
    </lineage>
</organism>
<feature type="transmembrane region" description="Helical" evidence="1">
    <location>
        <begin position="119"/>
        <end position="140"/>
    </location>
</feature>
<keyword evidence="1" id="KW-0472">Membrane</keyword>
<evidence type="ECO:0000313" key="3">
    <source>
        <dbReference type="EMBL" id="PJE64592.1"/>
    </source>
</evidence>
<evidence type="ECO:0000259" key="2">
    <source>
        <dbReference type="Pfam" id="PF00884"/>
    </source>
</evidence>
<evidence type="ECO:0000313" key="4">
    <source>
        <dbReference type="Proteomes" id="UP000229098"/>
    </source>
</evidence>
<evidence type="ECO:0000256" key="1">
    <source>
        <dbReference type="SAM" id="Phobius"/>
    </source>
</evidence>
<dbReference type="InterPro" id="IPR000917">
    <property type="entry name" value="Sulfatase_N"/>
</dbReference>
<dbReference type="InterPro" id="IPR017850">
    <property type="entry name" value="Alkaline_phosphatase_core_sf"/>
</dbReference>
<protein>
    <recommendedName>
        <fullName evidence="2">Sulfatase N-terminal domain-containing protein</fullName>
    </recommendedName>
</protein>
<accession>A0A2M8KXI7</accession>
<dbReference type="EMBL" id="PFEF01000005">
    <property type="protein sequence ID" value="PJE64592.1"/>
    <property type="molecule type" value="Genomic_DNA"/>
</dbReference>
<proteinExistence type="predicted"/>
<dbReference type="Proteomes" id="UP000229098">
    <property type="component" value="Unassembled WGS sequence"/>
</dbReference>
<feature type="transmembrane region" description="Helical" evidence="1">
    <location>
        <begin position="59"/>
        <end position="77"/>
    </location>
</feature>
<keyword evidence="1" id="KW-1133">Transmembrane helix</keyword>
<dbReference type="Gene3D" id="3.40.720.10">
    <property type="entry name" value="Alkaline Phosphatase, subunit A"/>
    <property type="match status" value="1"/>
</dbReference>
<dbReference type="SUPFAM" id="SSF53649">
    <property type="entry name" value="Alkaline phosphatase-like"/>
    <property type="match status" value="1"/>
</dbReference>
<feature type="transmembrane region" description="Helical" evidence="1">
    <location>
        <begin position="32"/>
        <end position="52"/>
    </location>
</feature>
<gene>
    <name evidence="3" type="ORF">COU90_02010</name>
</gene>
<sequence>MKIISHTILFALYPILFLFAENTDEVVVGDIIVPAMLSLGLTALVYGISWLLYRDSGKASIFTSFFLLLFFSYGHIFEPENGLYWIRHRYLLTIWVVLFGAGMYGLWQTTRNTKSFSAILNIIAVVLVAGSLFQIGSYMFRVQNISTNGVYAHLDTAEHTNAIITAKENTGIRPDIYYIILDAYASADILKEVGYDNTAFLAFLEDREFYVVPHSFSNYSATHLSLASSLNMDHIATLSTEPGFVTKETIDHRTLIEANRVRQFLQEQGYEFIQFNSHWHATFKNRFADENVSVGYMPEFLNILYQTTAVYPIGEKFDAFNPRNIQYRRIKSHLDYLPEIAKRDGPTFVFAHLIVPHPPYVFDRNGNFIQDEQETEEELRMAYIEQVMFINKQLARVVDEILSESKTPPIIILQGDHGSRLEDKTAIKKESELTDWFLKERLGALNAYYLPNGGQKALYEGMTPVNTFRVLFNYYFGTSFELRPDDSYLAPPWSDGYDIINVTEQIREK</sequence>
<feature type="transmembrane region" description="Helical" evidence="1">
    <location>
        <begin position="89"/>
        <end position="107"/>
    </location>
</feature>
<dbReference type="AlphaFoldDB" id="A0A2M8KXI7"/>
<comment type="caution">
    <text evidence="3">The sequence shown here is derived from an EMBL/GenBank/DDBJ whole genome shotgun (WGS) entry which is preliminary data.</text>
</comment>
<name>A0A2M8KXI7_9BACT</name>
<dbReference type="Pfam" id="PF00884">
    <property type="entry name" value="Sulfatase"/>
    <property type="match status" value="1"/>
</dbReference>